<name>A0A507DZS4_9FUNG</name>
<evidence type="ECO:0000256" key="1">
    <source>
        <dbReference type="SAM" id="MobiDB-lite"/>
    </source>
</evidence>
<evidence type="ECO:0000259" key="3">
    <source>
        <dbReference type="Pfam" id="PF21666"/>
    </source>
</evidence>
<keyword evidence="5" id="KW-1185">Reference proteome</keyword>
<dbReference type="Proteomes" id="UP000318582">
    <property type="component" value="Unassembled WGS sequence"/>
</dbReference>
<dbReference type="InterPro" id="IPR025340">
    <property type="entry name" value="DUF4246"/>
</dbReference>
<gene>
    <name evidence="4" type="ORF">PhCBS80983_g04347</name>
</gene>
<dbReference type="PANTHER" id="PTHR33119:SF1">
    <property type="entry name" value="FE2OG DIOXYGENASE DOMAIN-CONTAINING PROTEIN"/>
    <property type="match status" value="1"/>
</dbReference>
<protein>
    <submittedName>
        <fullName evidence="4">Uncharacterized protein</fullName>
    </submittedName>
</protein>
<accession>A0A507DZS4</accession>
<proteinExistence type="predicted"/>
<dbReference type="EMBL" id="QEAQ01000067">
    <property type="protein sequence ID" value="TPX56687.1"/>
    <property type="molecule type" value="Genomic_DNA"/>
</dbReference>
<dbReference type="STRING" id="109895.A0A507DZS4"/>
<dbReference type="Pfam" id="PF21666">
    <property type="entry name" value="DUF4246_N"/>
    <property type="match status" value="1"/>
</dbReference>
<comment type="caution">
    <text evidence="4">The sequence shown here is derived from an EMBL/GenBank/DDBJ whole genome shotgun (WGS) entry which is preliminary data.</text>
</comment>
<dbReference type="Pfam" id="PF14033">
    <property type="entry name" value="DUF4246"/>
    <property type="match status" value="1"/>
</dbReference>
<reference evidence="4 5" key="1">
    <citation type="journal article" date="2019" name="Sci. Rep.">
        <title>Comparative genomics of chytrid fungi reveal insights into the obligate biotrophic and pathogenic lifestyle of Synchytrium endobioticum.</title>
        <authorList>
            <person name="van de Vossenberg B.T.L.H."/>
            <person name="Warris S."/>
            <person name="Nguyen H.D.T."/>
            <person name="van Gent-Pelzer M.P.E."/>
            <person name="Joly D.L."/>
            <person name="van de Geest H.C."/>
            <person name="Bonants P.J.M."/>
            <person name="Smith D.S."/>
            <person name="Levesque C.A."/>
            <person name="van der Lee T.A.J."/>
        </authorList>
    </citation>
    <scope>NUCLEOTIDE SEQUENCE [LARGE SCALE GENOMIC DNA]</scope>
    <source>
        <strain evidence="4 5">CBS 809.83</strain>
    </source>
</reference>
<evidence type="ECO:0000313" key="4">
    <source>
        <dbReference type="EMBL" id="TPX56687.1"/>
    </source>
</evidence>
<dbReference type="InterPro" id="IPR049207">
    <property type="entry name" value="DUF4246_N"/>
</dbReference>
<sequence>MQPPKGTVADQGNKAIPDTLTYEYLTCRLELAIMHLGGLIRNKVDWFKKVNDETIVAKWRKEISEAFGPENSAHNQETQAVAAEEPDFDIQTDFDEPPLESPEDLIRAFFSERLLDYVIAECRELGSHHAVLGAKHGIAASAVEGTYHADRCDDEPFLHQQVEDLLECLKDLENIPDNRKDWHPNTNKQVLDLVHPSLFCLEQGRTRKLDFSSTSGNSEDLEDCLKHIGSGTVIPQRQDDSSAWRRSRNDPFQWLPAEFAFTEEDIKIKSYINNLHPVKHKRTYEVLESMFDSVILLLQEVLQDLANRPHQPPRITVGEWYADEEEEEEEEEDKDEDEDDDARWERSERRPVIQPEIPTEPRKSGGPHVIKLAGTTNLQVIVKLASIHLTPENAAYPGGSWHLEGTEDESIIATAIHYLSIDNITPSRLSFRQVCDDEFPSSYEQDDRRGVEAIYGLMDNRSRNQVVGSIDAIQGRCVAFPNCYQHRVEPFQLADPTKPGHRKILCFFLVNPKKRITSTRDVPPQQFSWWFIQVFSDPCSRLSRLPLELREAIAKHVHEPMRMTEAKDQRARLMECRKANFTGRNRHFMQTVSLCEH</sequence>
<organism evidence="4 5">
    <name type="scientific">Powellomyces hirtus</name>
    <dbReference type="NCBI Taxonomy" id="109895"/>
    <lineage>
        <taxon>Eukaryota</taxon>
        <taxon>Fungi</taxon>
        <taxon>Fungi incertae sedis</taxon>
        <taxon>Chytridiomycota</taxon>
        <taxon>Chytridiomycota incertae sedis</taxon>
        <taxon>Chytridiomycetes</taxon>
        <taxon>Spizellomycetales</taxon>
        <taxon>Powellomycetaceae</taxon>
        <taxon>Powellomyces</taxon>
    </lineage>
</organism>
<evidence type="ECO:0000313" key="5">
    <source>
        <dbReference type="Proteomes" id="UP000318582"/>
    </source>
</evidence>
<dbReference type="InterPro" id="IPR049192">
    <property type="entry name" value="DUF4246_C"/>
</dbReference>
<feature type="region of interest" description="Disordered" evidence="1">
    <location>
        <begin position="312"/>
        <end position="367"/>
    </location>
</feature>
<dbReference type="PANTHER" id="PTHR33119">
    <property type="entry name" value="IFI3P"/>
    <property type="match status" value="1"/>
</dbReference>
<dbReference type="AlphaFoldDB" id="A0A507DZS4"/>
<evidence type="ECO:0000259" key="2">
    <source>
        <dbReference type="Pfam" id="PF14033"/>
    </source>
</evidence>
<feature type="compositionally biased region" description="Acidic residues" evidence="1">
    <location>
        <begin position="321"/>
        <end position="342"/>
    </location>
</feature>
<feature type="domain" description="DUF4246" evidence="2">
    <location>
        <begin position="145"/>
        <end position="530"/>
    </location>
</feature>
<feature type="domain" description="DUF4246" evidence="3">
    <location>
        <begin position="25"/>
        <end position="62"/>
    </location>
</feature>